<protein>
    <submittedName>
        <fullName evidence="1">Uncharacterized protein</fullName>
    </submittedName>
</protein>
<name>A0AA88E0H4_FICCA</name>
<dbReference type="EMBL" id="BTGU01000231">
    <property type="protein sequence ID" value="GMN65396.1"/>
    <property type="molecule type" value="Genomic_DNA"/>
</dbReference>
<sequence>MFKNKLRKSFQVRRQASCLVSYRPATRAGLVHDFSWIGLAAPTTPWLRVTVSNLSAILDTRRSLQSWYQSGFPAIHFHGLPASATVIVVLASRCLAENARLWWLTLGLPDVQGLAWADFRAFILAHFGPLPDKEANMPYRDPRIYNDIYMRQYLNYVAEWQAYPNESMGYYCQRFREAMLPYIPRALDDPEWRVLHIIRDGLPSEVKQFVPAPVRGIV</sequence>
<reference evidence="1" key="1">
    <citation type="submission" date="2023-07" db="EMBL/GenBank/DDBJ databases">
        <title>draft genome sequence of fig (Ficus carica).</title>
        <authorList>
            <person name="Takahashi T."/>
            <person name="Nishimura K."/>
        </authorList>
    </citation>
    <scope>NUCLEOTIDE SEQUENCE</scope>
</reference>
<dbReference type="Proteomes" id="UP001187192">
    <property type="component" value="Unassembled WGS sequence"/>
</dbReference>
<evidence type="ECO:0000313" key="1">
    <source>
        <dbReference type="EMBL" id="GMN65396.1"/>
    </source>
</evidence>
<gene>
    <name evidence="1" type="ORF">TIFTF001_034463</name>
</gene>
<keyword evidence="2" id="KW-1185">Reference proteome</keyword>
<accession>A0AA88E0H4</accession>
<dbReference type="AlphaFoldDB" id="A0AA88E0H4"/>
<proteinExistence type="predicted"/>
<evidence type="ECO:0000313" key="2">
    <source>
        <dbReference type="Proteomes" id="UP001187192"/>
    </source>
</evidence>
<organism evidence="1 2">
    <name type="scientific">Ficus carica</name>
    <name type="common">Common fig</name>
    <dbReference type="NCBI Taxonomy" id="3494"/>
    <lineage>
        <taxon>Eukaryota</taxon>
        <taxon>Viridiplantae</taxon>
        <taxon>Streptophyta</taxon>
        <taxon>Embryophyta</taxon>
        <taxon>Tracheophyta</taxon>
        <taxon>Spermatophyta</taxon>
        <taxon>Magnoliopsida</taxon>
        <taxon>eudicotyledons</taxon>
        <taxon>Gunneridae</taxon>
        <taxon>Pentapetalae</taxon>
        <taxon>rosids</taxon>
        <taxon>fabids</taxon>
        <taxon>Rosales</taxon>
        <taxon>Moraceae</taxon>
        <taxon>Ficeae</taxon>
        <taxon>Ficus</taxon>
    </lineage>
</organism>
<comment type="caution">
    <text evidence="1">The sequence shown here is derived from an EMBL/GenBank/DDBJ whole genome shotgun (WGS) entry which is preliminary data.</text>
</comment>